<reference evidence="5 6" key="1">
    <citation type="submission" date="2024-08" db="EMBL/GenBank/DDBJ databases">
        <title>Clostridium lapicellarii sp. nov., and Clostridium renhuaiense sp. nov., two species isolated from the mud in a fermentation cellar used for producing sauce-flavour Chinese liquors.</title>
        <authorList>
            <person name="Yang F."/>
            <person name="Wang H."/>
            <person name="Chen L.Q."/>
            <person name="Zhou N."/>
            <person name="Lu J.J."/>
            <person name="Pu X.X."/>
            <person name="Wan B."/>
            <person name="Wang L."/>
            <person name="Liu S.J."/>
        </authorList>
    </citation>
    <scope>NUCLEOTIDE SEQUENCE [LARGE SCALE GENOMIC DNA]</scope>
    <source>
        <strain evidence="5 6">MT-5</strain>
    </source>
</reference>
<comment type="caution">
    <text evidence="5">The sequence shown here is derived from an EMBL/GenBank/DDBJ whole genome shotgun (WGS) entry which is preliminary data.</text>
</comment>
<dbReference type="GO" id="GO:0009973">
    <property type="term" value="F:adenylyl-sulfate reductase activity"/>
    <property type="evidence" value="ECO:0007669"/>
    <property type="project" value="UniProtKB-EC"/>
</dbReference>
<dbReference type="PRINTS" id="PR00368">
    <property type="entry name" value="FADPNR"/>
</dbReference>
<dbReference type="InterPro" id="IPR015939">
    <property type="entry name" value="Fum_Rdtase/Succ_DH_flav-like_C"/>
</dbReference>
<dbReference type="EC" id="1.8.99.2" evidence="5"/>
<evidence type="ECO:0000256" key="1">
    <source>
        <dbReference type="ARBA" id="ARBA00022630"/>
    </source>
</evidence>
<dbReference type="InterPro" id="IPR027477">
    <property type="entry name" value="Succ_DH/fumarate_Rdtase_cat_sf"/>
</dbReference>
<dbReference type="Pfam" id="PF02910">
    <property type="entry name" value="Succ_DH_flav_C"/>
    <property type="match status" value="1"/>
</dbReference>
<dbReference type="InterPro" id="IPR030664">
    <property type="entry name" value="SdhA/FrdA/AprA"/>
</dbReference>
<dbReference type="PANTHER" id="PTHR11632">
    <property type="entry name" value="SUCCINATE DEHYDROGENASE 2 FLAVOPROTEIN SUBUNIT"/>
    <property type="match status" value="1"/>
</dbReference>
<evidence type="ECO:0000259" key="4">
    <source>
        <dbReference type="Pfam" id="PF02910"/>
    </source>
</evidence>
<dbReference type="InterPro" id="IPR037099">
    <property type="entry name" value="Fum_R/Succ_DH_flav-like_C_sf"/>
</dbReference>
<evidence type="ECO:0000259" key="3">
    <source>
        <dbReference type="Pfam" id="PF00890"/>
    </source>
</evidence>
<protein>
    <submittedName>
        <fullName evidence="5">Adenylyl-sulfate reductase subunit alpha</fullName>
        <ecNumber evidence="5">1.8.99.2</ecNumber>
    </submittedName>
</protein>
<accession>A0ABV4BJM4</accession>
<dbReference type="PIRSF" id="PIRSF000171">
    <property type="entry name" value="SDHA_APRA_LASPO"/>
    <property type="match status" value="1"/>
</dbReference>
<keyword evidence="6" id="KW-1185">Reference proteome</keyword>
<feature type="domain" description="FAD-dependent oxidoreductase 2 FAD-binding" evidence="3">
    <location>
        <begin position="11"/>
        <end position="380"/>
    </location>
</feature>
<dbReference type="InterPro" id="IPR003953">
    <property type="entry name" value="FAD-dep_OxRdtase_2_FAD-bd"/>
</dbReference>
<dbReference type="PRINTS" id="PR00411">
    <property type="entry name" value="PNDRDTASEI"/>
</dbReference>
<dbReference type="PANTHER" id="PTHR11632:SF51">
    <property type="entry name" value="SUCCINATE DEHYDROGENASE [UBIQUINONE] FLAVOPROTEIN SUBUNIT, MITOCHONDRIAL"/>
    <property type="match status" value="1"/>
</dbReference>
<keyword evidence="1" id="KW-0285">Flavoprotein</keyword>
<dbReference type="EMBL" id="JBGEWD010000001">
    <property type="protein sequence ID" value="MEY7999003.1"/>
    <property type="molecule type" value="Genomic_DNA"/>
</dbReference>
<dbReference type="SUPFAM" id="SSF56425">
    <property type="entry name" value="Succinate dehydrogenase/fumarate reductase flavoprotein, catalytic domain"/>
    <property type="match status" value="1"/>
</dbReference>
<dbReference type="PROSITE" id="PS51257">
    <property type="entry name" value="PROKAR_LIPOPROTEIN"/>
    <property type="match status" value="1"/>
</dbReference>
<dbReference type="Proteomes" id="UP001564657">
    <property type="component" value="Unassembled WGS sequence"/>
</dbReference>
<feature type="domain" description="Fumarate reductase/succinate dehydrogenase flavoprotein-like C-terminal" evidence="4">
    <location>
        <begin position="438"/>
        <end position="551"/>
    </location>
</feature>
<dbReference type="SUPFAM" id="SSF46977">
    <property type="entry name" value="Succinate dehydrogenase/fumarate reductase flavoprotein C-terminal domain"/>
    <property type="match status" value="1"/>
</dbReference>
<evidence type="ECO:0000313" key="5">
    <source>
        <dbReference type="EMBL" id="MEY7999003.1"/>
    </source>
</evidence>
<name>A0ABV4BJM4_9CLOT</name>
<evidence type="ECO:0000313" key="6">
    <source>
        <dbReference type="Proteomes" id="UP001564657"/>
    </source>
</evidence>
<dbReference type="RefSeq" id="WP_369702871.1">
    <property type="nucleotide sequence ID" value="NZ_JBGEWD010000001.1"/>
</dbReference>
<dbReference type="Gene3D" id="1.20.58.100">
    <property type="entry name" value="Fumarate reductase/succinate dehydrogenase flavoprotein-like, C-terminal domain"/>
    <property type="match status" value="1"/>
</dbReference>
<organism evidence="5 6">
    <name type="scientific">Clostridium moutaii</name>
    <dbReference type="NCBI Taxonomy" id="3240932"/>
    <lineage>
        <taxon>Bacteria</taxon>
        <taxon>Bacillati</taxon>
        <taxon>Bacillota</taxon>
        <taxon>Clostridia</taxon>
        <taxon>Eubacteriales</taxon>
        <taxon>Clostridiaceae</taxon>
        <taxon>Clostridium</taxon>
    </lineage>
</organism>
<dbReference type="Gene3D" id="3.50.50.60">
    <property type="entry name" value="FAD/NAD(P)-binding domain"/>
    <property type="match status" value="1"/>
</dbReference>
<evidence type="ECO:0000256" key="2">
    <source>
        <dbReference type="ARBA" id="ARBA00023002"/>
    </source>
</evidence>
<keyword evidence="2 5" id="KW-0560">Oxidoreductase</keyword>
<dbReference type="Pfam" id="PF00890">
    <property type="entry name" value="FAD_binding_2"/>
    <property type="match status" value="1"/>
</dbReference>
<dbReference type="InterPro" id="IPR036188">
    <property type="entry name" value="FAD/NAD-bd_sf"/>
</dbReference>
<dbReference type="SUPFAM" id="SSF51905">
    <property type="entry name" value="FAD/NAD(P)-binding domain"/>
    <property type="match status" value="1"/>
</dbReference>
<proteinExistence type="predicted"/>
<gene>
    <name evidence="5" type="ORF">AB8U03_02110</name>
</gene>
<sequence length="563" mass="63216">MEFIIQKLAADILIIGGGTAGCFAALRAAKSSPEIDVLIAEKANIKRSGCLAAGINALNAYINEGETPESFVDYVKKEFNGIIREDLVYTTAKRLNNVTYEMEKMGLPILKDSRGRYVKRGKRSIKINGENIKPILAAEVNNQHNINVLNGINIIDYIQKDRRIIGAYGFSVHDKRFYVIYAKAVICATGGTSGIYKPNNPNFSKHKMWYSPFNTGAGYAMGIRAGAEMTTFEMRFIALRCKDTIAPTGTIAQGIGTPQINGKSEEYVKRYGKSTTINRLYATVMENKKGNGPCFLKTKNITKEKEDDLVKAYLNMAPSQVLKWIDSGKMPSAENVEIEGTEPYVVGGHTASGYWVDTKRATTLMGLYSAGDVSGGSPKKYATGCFAEGQIAADSALSYIKNVNIECLDEESIKNKLNGVNGFFRNNQSFYSVDELEEAMQKIMDEYAGGISQNYRYNTKKLGIAENRIDELLKISISLKADDCHELLFIYELIDRLYICKVLIAHLKARHETRWKCYEENTDFPDKDDENWIKYVNSVYKDGRVNIIFRDIVRRDEIYEHKN</sequence>
<dbReference type="Gene3D" id="3.90.700.10">
    <property type="entry name" value="Succinate dehydrogenase/fumarate reductase flavoprotein, catalytic domain"/>
    <property type="match status" value="1"/>
</dbReference>
<dbReference type="NCBIfam" id="NF005331">
    <property type="entry name" value="PRK06854.1-2"/>
    <property type="match status" value="1"/>
</dbReference>